<organism evidence="6 7">
    <name type="scientific">Isoptericola dokdonensis DS-3</name>
    <dbReference type="NCBI Taxonomy" id="1300344"/>
    <lineage>
        <taxon>Bacteria</taxon>
        <taxon>Bacillati</taxon>
        <taxon>Actinomycetota</taxon>
        <taxon>Actinomycetes</taxon>
        <taxon>Micrococcales</taxon>
        <taxon>Promicromonosporaceae</taxon>
        <taxon>Isoptericola</taxon>
    </lineage>
</organism>
<dbReference type="PRINTS" id="PR01011">
    <property type="entry name" value="GLUTPROXDASE"/>
</dbReference>
<dbReference type="AlphaFoldDB" id="A0A161IHH7"/>
<sequence length="160" mass="18006">MDLYDIEFDRMDGTKASLAEHRDDVVMVVNVASRCGLTPQYETLEKLQQLYGERGFTVVGFPSNQFLQELSTDDKIAEFCSTTYGVSFPVVSKVKVNGRNAHPLYAELTKTPDASGHDGRIRWNFEKFLVLPGGEVRRYSPRTVPDAPEIIQAIEGHLPR</sequence>
<evidence type="ECO:0000256" key="3">
    <source>
        <dbReference type="ARBA" id="ARBA00023002"/>
    </source>
</evidence>
<dbReference type="KEGG" id="ido:I598_1591"/>
<dbReference type="InterPro" id="IPR000889">
    <property type="entry name" value="Glutathione_peroxidase"/>
</dbReference>
<dbReference type="PROSITE" id="PS51355">
    <property type="entry name" value="GLUTATHIONE_PEROXID_3"/>
    <property type="match status" value="1"/>
</dbReference>
<dbReference type="Gene3D" id="3.40.30.10">
    <property type="entry name" value="Glutaredoxin"/>
    <property type="match status" value="1"/>
</dbReference>
<dbReference type="Pfam" id="PF00255">
    <property type="entry name" value="GSHPx"/>
    <property type="match status" value="1"/>
</dbReference>
<dbReference type="EMBL" id="CP014209">
    <property type="protein sequence ID" value="ANC31144.1"/>
    <property type="molecule type" value="Genomic_DNA"/>
</dbReference>
<evidence type="ECO:0000313" key="7">
    <source>
        <dbReference type="Proteomes" id="UP000076794"/>
    </source>
</evidence>
<dbReference type="PIRSF" id="PIRSF000303">
    <property type="entry name" value="Glutathion_perox"/>
    <property type="match status" value="1"/>
</dbReference>
<dbReference type="STRING" id="1300344.I598_1591"/>
<name>A0A161IHH7_9MICO</name>
<keyword evidence="2 5" id="KW-0575">Peroxidase</keyword>
<dbReference type="GO" id="GO:0034599">
    <property type="term" value="P:cellular response to oxidative stress"/>
    <property type="evidence" value="ECO:0007669"/>
    <property type="project" value="TreeGrafter"/>
</dbReference>
<evidence type="ECO:0000256" key="1">
    <source>
        <dbReference type="ARBA" id="ARBA00006926"/>
    </source>
</evidence>
<dbReference type="Proteomes" id="UP000076794">
    <property type="component" value="Chromosome"/>
</dbReference>
<reference evidence="6 7" key="1">
    <citation type="submission" date="2016-01" db="EMBL/GenBank/DDBJ databases">
        <title>Complete genome sequence of a soil Actinobacterium, Isoptericola dokdonensis DS-3.</title>
        <authorList>
            <person name="Kwon S.-K."/>
            <person name="Kim J.F."/>
        </authorList>
    </citation>
    <scope>NUCLEOTIDE SEQUENCE [LARGE SCALE GENOMIC DNA]</scope>
    <source>
        <strain evidence="6 7">DS-3</strain>
    </source>
</reference>
<evidence type="ECO:0000256" key="5">
    <source>
        <dbReference type="RuleBase" id="RU000499"/>
    </source>
</evidence>
<dbReference type="RefSeq" id="WP_068202496.1">
    <property type="nucleotide sequence ID" value="NZ_CP014209.1"/>
</dbReference>
<accession>A0A161IHH7</accession>
<dbReference type="PANTHER" id="PTHR11592">
    <property type="entry name" value="GLUTATHIONE PEROXIDASE"/>
    <property type="match status" value="1"/>
</dbReference>
<protein>
    <recommendedName>
        <fullName evidence="5">Glutathione peroxidase</fullName>
    </recommendedName>
</protein>
<feature type="active site" evidence="4">
    <location>
        <position position="35"/>
    </location>
</feature>
<keyword evidence="7" id="KW-1185">Reference proteome</keyword>
<keyword evidence="3 5" id="KW-0560">Oxidoreductase</keyword>
<gene>
    <name evidence="6" type="primary">gpx1</name>
    <name evidence="6" type="ORF">I598_1591</name>
</gene>
<dbReference type="GO" id="GO:0004601">
    <property type="term" value="F:peroxidase activity"/>
    <property type="evidence" value="ECO:0007669"/>
    <property type="project" value="UniProtKB-KW"/>
</dbReference>
<dbReference type="PANTHER" id="PTHR11592:SF40">
    <property type="entry name" value="THIOREDOXIN_GLUTATHIONE PEROXIDASE BTUE"/>
    <property type="match status" value="1"/>
</dbReference>
<dbReference type="PROSITE" id="PS00763">
    <property type="entry name" value="GLUTATHIONE_PEROXID_2"/>
    <property type="match status" value="1"/>
</dbReference>
<dbReference type="SUPFAM" id="SSF52833">
    <property type="entry name" value="Thioredoxin-like"/>
    <property type="match status" value="1"/>
</dbReference>
<proteinExistence type="inferred from homology"/>
<comment type="similarity">
    <text evidence="1 5">Belongs to the glutathione peroxidase family.</text>
</comment>
<evidence type="ECO:0000256" key="2">
    <source>
        <dbReference type="ARBA" id="ARBA00022559"/>
    </source>
</evidence>
<dbReference type="InterPro" id="IPR029760">
    <property type="entry name" value="GPX_CS"/>
</dbReference>
<evidence type="ECO:0000256" key="4">
    <source>
        <dbReference type="PIRSR" id="PIRSR000303-1"/>
    </source>
</evidence>
<evidence type="ECO:0000313" key="6">
    <source>
        <dbReference type="EMBL" id="ANC31144.1"/>
    </source>
</evidence>
<dbReference type="PATRIC" id="fig|1300344.3.peg.1598"/>
<dbReference type="CDD" id="cd00340">
    <property type="entry name" value="GSH_Peroxidase"/>
    <property type="match status" value="1"/>
</dbReference>
<dbReference type="InterPro" id="IPR036249">
    <property type="entry name" value="Thioredoxin-like_sf"/>
</dbReference>
<dbReference type="OrthoDB" id="9785502at2"/>